<dbReference type="EMBL" id="KV448327">
    <property type="protein sequence ID" value="OAX37844.1"/>
    <property type="molecule type" value="Genomic_DNA"/>
</dbReference>
<dbReference type="AlphaFoldDB" id="A0A1B7MZ14"/>
<evidence type="ECO:0000313" key="2">
    <source>
        <dbReference type="Proteomes" id="UP000092154"/>
    </source>
</evidence>
<dbReference type="InParanoid" id="A0A1B7MZ14"/>
<dbReference type="Proteomes" id="UP000092154">
    <property type="component" value="Unassembled WGS sequence"/>
</dbReference>
<name>A0A1B7MZ14_9AGAM</name>
<gene>
    <name evidence="1" type="ORF">K503DRAFT_207129</name>
</gene>
<keyword evidence="2" id="KW-1185">Reference proteome</keyword>
<accession>A0A1B7MZ14</accession>
<reference evidence="1 2" key="1">
    <citation type="submission" date="2016-06" db="EMBL/GenBank/DDBJ databases">
        <title>Comparative genomics of the ectomycorrhizal sister species Rhizopogon vinicolor and Rhizopogon vesiculosus (Basidiomycota: Boletales) reveals a divergence of the mating type B locus.</title>
        <authorList>
            <consortium name="DOE Joint Genome Institute"/>
            <person name="Mujic A.B."/>
            <person name="Kuo A."/>
            <person name="Tritt A."/>
            <person name="Lipzen A."/>
            <person name="Chen C."/>
            <person name="Johnson J."/>
            <person name="Sharma A."/>
            <person name="Barry K."/>
            <person name="Grigoriev I.V."/>
            <person name="Spatafora J.W."/>
        </authorList>
    </citation>
    <scope>NUCLEOTIDE SEQUENCE [LARGE SCALE GENOMIC DNA]</scope>
    <source>
        <strain evidence="1 2">AM-OR11-026</strain>
    </source>
</reference>
<protein>
    <submittedName>
        <fullName evidence="1">Uncharacterized protein</fullName>
    </submittedName>
</protein>
<proteinExistence type="predicted"/>
<evidence type="ECO:0000313" key="1">
    <source>
        <dbReference type="EMBL" id="OAX37844.1"/>
    </source>
</evidence>
<organism evidence="1 2">
    <name type="scientific">Rhizopogon vinicolor AM-OR11-026</name>
    <dbReference type="NCBI Taxonomy" id="1314800"/>
    <lineage>
        <taxon>Eukaryota</taxon>
        <taxon>Fungi</taxon>
        <taxon>Dikarya</taxon>
        <taxon>Basidiomycota</taxon>
        <taxon>Agaricomycotina</taxon>
        <taxon>Agaricomycetes</taxon>
        <taxon>Agaricomycetidae</taxon>
        <taxon>Boletales</taxon>
        <taxon>Suillineae</taxon>
        <taxon>Rhizopogonaceae</taxon>
        <taxon>Rhizopogon</taxon>
    </lineage>
</organism>
<sequence length="95" mass="10649">MLLRVAQGLPKAVSPWSGSGSGTFRPACYCRYFIYHTSYCCSHHIDSLRPRCSDTTGWTLDSLLAVCLLCVCSIHRQSSLICPFLIFTQFLICSH</sequence>